<dbReference type="RefSeq" id="WP_231561139.1">
    <property type="nucleotide sequence ID" value="NZ_BAABGR010000006.1"/>
</dbReference>
<evidence type="ECO:0000256" key="8">
    <source>
        <dbReference type="ARBA" id="ARBA00022833"/>
    </source>
</evidence>
<keyword evidence="10" id="KW-0560">Oxidoreductase</keyword>
<evidence type="ECO:0000259" key="15">
    <source>
        <dbReference type="Pfam" id="PF04116"/>
    </source>
</evidence>
<keyword evidence="4 14" id="KW-0812">Transmembrane</keyword>
<evidence type="ECO:0000256" key="11">
    <source>
        <dbReference type="ARBA" id="ARBA00023098"/>
    </source>
</evidence>
<dbReference type="Proteomes" id="UP001500394">
    <property type="component" value="Unassembled WGS sequence"/>
</dbReference>
<evidence type="ECO:0000313" key="16">
    <source>
        <dbReference type="EMBL" id="GAA4511623.1"/>
    </source>
</evidence>
<keyword evidence="5" id="KW-0479">Metal-binding</keyword>
<evidence type="ECO:0000256" key="14">
    <source>
        <dbReference type="SAM" id="Phobius"/>
    </source>
</evidence>
<comment type="cofactor">
    <cofactor evidence="1">
        <name>Zn(2+)</name>
        <dbReference type="ChEBI" id="CHEBI:29105"/>
    </cofactor>
</comment>
<proteinExistence type="predicted"/>
<dbReference type="Pfam" id="PF04116">
    <property type="entry name" value="FA_hydroxylase"/>
    <property type="match status" value="1"/>
</dbReference>
<dbReference type="InterPro" id="IPR014430">
    <property type="entry name" value="Scs7"/>
</dbReference>
<accession>A0ABP8QW38</accession>
<evidence type="ECO:0000256" key="2">
    <source>
        <dbReference type="ARBA" id="ARBA00004477"/>
    </source>
</evidence>
<keyword evidence="7" id="KW-0276">Fatty acid metabolism</keyword>
<evidence type="ECO:0000256" key="12">
    <source>
        <dbReference type="ARBA" id="ARBA00023136"/>
    </source>
</evidence>
<evidence type="ECO:0000256" key="4">
    <source>
        <dbReference type="ARBA" id="ARBA00022692"/>
    </source>
</evidence>
<keyword evidence="11" id="KW-0443">Lipid metabolism</keyword>
<comment type="caution">
    <text evidence="16">The sequence shown here is derived from an EMBL/GenBank/DDBJ whole genome shotgun (WGS) entry which is preliminary data.</text>
</comment>
<dbReference type="InterPro" id="IPR006694">
    <property type="entry name" value="Fatty_acid_hydroxylase"/>
</dbReference>
<gene>
    <name evidence="16" type="ORF">GCM10023173_04560</name>
</gene>
<keyword evidence="3" id="KW-0444">Lipid biosynthesis</keyword>
<evidence type="ECO:0000256" key="7">
    <source>
        <dbReference type="ARBA" id="ARBA00022832"/>
    </source>
</evidence>
<evidence type="ECO:0000256" key="1">
    <source>
        <dbReference type="ARBA" id="ARBA00001947"/>
    </source>
</evidence>
<evidence type="ECO:0000256" key="6">
    <source>
        <dbReference type="ARBA" id="ARBA00022824"/>
    </source>
</evidence>
<protein>
    <submittedName>
        <fullName evidence="16">Sterol desaturase family protein</fullName>
    </submittedName>
</protein>
<feature type="transmembrane region" description="Helical" evidence="14">
    <location>
        <begin position="56"/>
        <end position="77"/>
    </location>
</feature>
<dbReference type="PANTHER" id="PTHR12863:SF1">
    <property type="entry name" value="FATTY ACID 2-HYDROXYLASE"/>
    <property type="match status" value="1"/>
</dbReference>
<keyword evidence="13" id="KW-0275">Fatty acid biosynthesis</keyword>
<evidence type="ECO:0000256" key="13">
    <source>
        <dbReference type="ARBA" id="ARBA00023160"/>
    </source>
</evidence>
<feature type="transmembrane region" description="Helical" evidence="14">
    <location>
        <begin position="21"/>
        <end position="44"/>
    </location>
</feature>
<keyword evidence="17" id="KW-1185">Reference proteome</keyword>
<keyword evidence="12 14" id="KW-0472">Membrane</keyword>
<evidence type="ECO:0000313" key="17">
    <source>
        <dbReference type="Proteomes" id="UP001500394"/>
    </source>
</evidence>
<keyword evidence="9 14" id="KW-1133">Transmembrane helix</keyword>
<keyword evidence="6" id="KW-0256">Endoplasmic reticulum</keyword>
<evidence type="ECO:0000256" key="3">
    <source>
        <dbReference type="ARBA" id="ARBA00022516"/>
    </source>
</evidence>
<dbReference type="EMBL" id="BAABGR010000006">
    <property type="protein sequence ID" value="GAA4511623.1"/>
    <property type="molecule type" value="Genomic_DNA"/>
</dbReference>
<keyword evidence="8" id="KW-0862">Zinc</keyword>
<feature type="transmembrane region" description="Helical" evidence="14">
    <location>
        <begin position="112"/>
        <end position="133"/>
    </location>
</feature>
<reference evidence="17" key="1">
    <citation type="journal article" date="2019" name="Int. J. Syst. Evol. Microbiol.">
        <title>The Global Catalogue of Microorganisms (GCM) 10K type strain sequencing project: providing services to taxonomists for standard genome sequencing and annotation.</title>
        <authorList>
            <consortium name="The Broad Institute Genomics Platform"/>
            <consortium name="The Broad Institute Genome Sequencing Center for Infectious Disease"/>
            <person name="Wu L."/>
            <person name="Ma J."/>
        </authorList>
    </citation>
    <scope>NUCLEOTIDE SEQUENCE [LARGE SCALE GENOMIC DNA]</scope>
    <source>
        <strain evidence="17">JCM 17858</strain>
    </source>
</reference>
<evidence type="ECO:0000256" key="10">
    <source>
        <dbReference type="ARBA" id="ARBA00023002"/>
    </source>
</evidence>
<organism evidence="16 17">
    <name type="scientific">Sphingobacterium thermophilum</name>
    <dbReference type="NCBI Taxonomy" id="768534"/>
    <lineage>
        <taxon>Bacteria</taxon>
        <taxon>Pseudomonadati</taxon>
        <taxon>Bacteroidota</taxon>
        <taxon>Sphingobacteriia</taxon>
        <taxon>Sphingobacteriales</taxon>
        <taxon>Sphingobacteriaceae</taxon>
        <taxon>Sphingobacterium</taxon>
    </lineage>
</organism>
<evidence type="ECO:0000256" key="9">
    <source>
        <dbReference type="ARBA" id="ARBA00022989"/>
    </source>
</evidence>
<feature type="domain" description="Fatty acid hydroxylase" evidence="15">
    <location>
        <begin position="63"/>
        <end position="201"/>
    </location>
</feature>
<name>A0ABP8QW38_9SPHI</name>
<feature type="transmembrane region" description="Helical" evidence="14">
    <location>
        <begin position="139"/>
        <end position="156"/>
    </location>
</feature>
<dbReference type="PANTHER" id="PTHR12863">
    <property type="entry name" value="FATTY ACID HYDROXYLASE"/>
    <property type="match status" value="1"/>
</dbReference>
<comment type="subcellular location">
    <subcellularLocation>
        <location evidence="2">Endoplasmic reticulum membrane</location>
        <topology evidence="2">Multi-pass membrane protein</topology>
    </subcellularLocation>
</comment>
<evidence type="ECO:0000256" key="5">
    <source>
        <dbReference type="ARBA" id="ARBA00022723"/>
    </source>
</evidence>
<sequence length="214" mass="25354">MAKRNYVSNSTDSPRMFKNDFLEALTKVHFSVPIIFWVPVMIYFVRKAYVVGQLPVSHIVGYFLFGLAFWTLAEYILHRWVFHYHPKSEWGQRIHFIFHGVHHDYPKDRLRLVMPLSASIPMATIIYFIFYIFFSEYNLAAFFAGFILGYLIYDECHYAMHHANFKSGFFKKLKDHHMLHHYSDPEKGFGVSSAFWDKVFNSGFPSKVQKEKQS</sequence>